<keyword evidence="2 4" id="KW-0238">DNA-binding</keyword>
<dbReference type="PROSITE" id="PS50977">
    <property type="entry name" value="HTH_TETR_2"/>
    <property type="match status" value="1"/>
</dbReference>
<dbReference type="InterPro" id="IPR001647">
    <property type="entry name" value="HTH_TetR"/>
</dbReference>
<feature type="domain" description="HTH tetR-type" evidence="6">
    <location>
        <begin position="12"/>
        <end position="72"/>
    </location>
</feature>
<dbReference type="AlphaFoldDB" id="A0A7U4JRV6"/>
<dbReference type="Proteomes" id="UP000033052">
    <property type="component" value="Chromosome"/>
</dbReference>
<keyword evidence="1" id="KW-0805">Transcription regulation</keyword>
<evidence type="ECO:0000259" key="6">
    <source>
        <dbReference type="PROSITE" id="PS50977"/>
    </source>
</evidence>
<feature type="transmembrane region" description="Helical" evidence="5">
    <location>
        <begin position="163"/>
        <end position="182"/>
    </location>
</feature>
<dbReference type="GO" id="GO:0003677">
    <property type="term" value="F:DNA binding"/>
    <property type="evidence" value="ECO:0007669"/>
    <property type="project" value="UniProtKB-UniRule"/>
</dbReference>
<evidence type="ECO:0000256" key="5">
    <source>
        <dbReference type="SAM" id="Phobius"/>
    </source>
</evidence>
<dbReference type="Gene3D" id="1.10.10.60">
    <property type="entry name" value="Homeodomain-like"/>
    <property type="match status" value="1"/>
</dbReference>
<dbReference type="PANTHER" id="PTHR30328">
    <property type="entry name" value="TRANSCRIPTIONAL REPRESSOR"/>
    <property type="match status" value="1"/>
</dbReference>
<dbReference type="SUPFAM" id="SSF48498">
    <property type="entry name" value="Tetracyclin repressor-like, C-terminal domain"/>
    <property type="match status" value="1"/>
</dbReference>
<dbReference type="KEGG" id="cld:CLSPO_c34950"/>
<evidence type="ECO:0000256" key="1">
    <source>
        <dbReference type="ARBA" id="ARBA00023015"/>
    </source>
</evidence>
<evidence type="ECO:0000256" key="2">
    <source>
        <dbReference type="ARBA" id="ARBA00023125"/>
    </source>
</evidence>
<keyword evidence="5" id="KW-1133">Transmembrane helix</keyword>
<evidence type="ECO:0000313" key="7">
    <source>
        <dbReference type="EMBL" id="AKC64185.1"/>
    </source>
</evidence>
<dbReference type="PANTHER" id="PTHR30328:SF54">
    <property type="entry name" value="HTH-TYPE TRANSCRIPTIONAL REPRESSOR SCO4008"/>
    <property type="match status" value="1"/>
</dbReference>
<feature type="DNA-binding region" description="H-T-H motif" evidence="4">
    <location>
        <begin position="35"/>
        <end position="54"/>
    </location>
</feature>
<dbReference type="RefSeq" id="WP_003491594.1">
    <property type="nucleotide sequence ID" value="NZ_CP009225.1"/>
</dbReference>
<dbReference type="InterPro" id="IPR036271">
    <property type="entry name" value="Tet_transcr_reg_TetR-rel_C_sf"/>
</dbReference>
<accession>A0A7U4JRV6</accession>
<dbReference type="InterPro" id="IPR050109">
    <property type="entry name" value="HTH-type_TetR-like_transc_reg"/>
</dbReference>
<name>A0A7U4JRV6_CLOSG</name>
<evidence type="ECO:0000313" key="8">
    <source>
        <dbReference type="Proteomes" id="UP000033052"/>
    </source>
</evidence>
<organism evidence="7 8">
    <name type="scientific">Clostridium sporogenes</name>
    <dbReference type="NCBI Taxonomy" id="1509"/>
    <lineage>
        <taxon>Bacteria</taxon>
        <taxon>Bacillati</taxon>
        <taxon>Bacillota</taxon>
        <taxon>Clostridia</taxon>
        <taxon>Eubacteriales</taxon>
        <taxon>Clostridiaceae</taxon>
        <taxon>Clostridium</taxon>
    </lineage>
</organism>
<evidence type="ECO:0000256" key="4">
    <source>
        <dbReference type="PROSITE-ProRule" id="PRU00335"/>
    </source>
</evidence>
<dbReference type="GeneID" id="92940112"/>
<dbReference type="SUPFAM" id="SSF46689">
    <property type="entry name" value="Homeodomain-like"/>
    <property type="match status" value="1"/>
</dbReference>
<dbReference type="PRINTS" id="PR00455">
    <property type="entry name" value="HTHTETR"/>
</dbReference>
<keyword evidence="5" id="KW-0472">Membrane</keyword>
<dbReference type="GO" id="GO:0045892">
    <property type="term" value="P:negative regulation of DNA-templated transcription"/>
    <property type="evidence" value="ECO:0007669"/>
    <property type="project" value="UniProtKB-ARBA"/>
</dbReference>
<proteinExistence type="predicted"/>
<gene>
    <name evidence="7" type="ORF">CLSPO_c34950</name>
</gene>
<dbReference type="InterPro" id="IPR009057">
    <property type="entry name" value="Homeodomain-like_sf"/>
</dbReference>
<dbReference type="Pfam" id="PF00440">
    <property type="entry name" value="TetR_N"/>
    <property type="match status" value="1"/>
</dbReference>
<dbReference type="FunFam" id="1.10.10.60:FF:000141">
    <property type="entry name" value="TetR family transcriptional regulator"/>
    <property type="match status" value="1"/>
</dbReference>
<reference evidence="7 8" key="1">
    <citation type="journal article" date="2015" name="PLoS ONE">
        <title>A universal mariner transposon system for forward genetic studies in the genus clostridium.</title>
        <authorList>
            <person name="Zhang Y."/>
            <person name="Grosse-Honebrink A."/>
            <person name="Minton N.P."/>
        </authorList>
    </citation>
    <scope>NUCLEOTIDE SEQUENCE [LARGE SCALE GENOMIC DNA]</scope>
    <source>
        <strain evidence="7 8">NCIMB 10696</strain>
    </source>
</reference>
<dbReference type="EMBL" id="CP009225">
    <property type="protein sequence ID" value="AKC64185.1"/>
    <property type="molecule type" value="Genomic_DNA"/>
</dbReference>
<dbReference type="Gene3D" id="1.10.357.10">
    <property type="entry name" value="Tetracycline Repressor, domain 2"/>
    <property type="match status" value="1"/>
</dbReference>
<keyword evidence="3" id="KW-0804">Transcription</keyword>
<protein>
    <submittedName>
        <fullName evidence="7">AcrR family transcriptional regulator</fullName>
    </submittedName>
</protein>
<evidence type="ECO:0000256" key="3">
    <source>
        <dbReference type="ARBA" id="ARBA00023163"/>
    </source>
</evidence>
<sequence length="218" mass="25447">MGTLERKEKEKEIRRNDIIDAAEKVFFSKGFDVATMDDVAKEAEFSKRTIYVYFNSKHQIYFEIMIRGYKILIDMMENGIQYNDNPLDKIKGMGKTLYEFSQKYNYYFRSIIDYENGELDFANGISDKSREECYELGEKIFNNLEVALSSGIEQGAIRRDLDVVSTAIILWSSVIGIFNTLYRKRNYIMNYHKRDSDKLILNGFDLLIKSIENGGSSR</sequence>
<keyword evidence="5" id="KW-0812">Transmembrane</keyword>